<organism evidence="5 8">
    <name type="scientific">Anaerotruncus colihominis</name>
    <dbReference type="NCBI Taxonomy" id="169435"/>
    <lineage>
        <taxon>Bacteria</taxon>
        <taxon>Bacillati</taxon>
        <taxon>Bacillota</taxon>
        <taxon>Clostridia</taxon>
        <taxon>Eubacteriales</taxon>
        <taxon>Oscillospiraceae</taxon>
        <taxon>Anaerotruncus</taxon>
    </lineage>
</organism>
<dbReference type="EMBL" id="QVME01000001">
    <property type="protein sequence ID" value="RGE69720.1"/>
    <property type="molecule type" value="Genomic_DNA"/>
</dbReference>
<dbReference type="SMART" id="SM00895">
    <property type="entry name" value="FCD"/>
    <property type="match status" value="1"/>
</dbReference>
<dbReference type="GO" id="GO:0003677">
    <property type="term" value="F:DNA binding"/>
    <property type="evidence" value="ECO:0007669"/>
    <property type="project" value="UniProtKB-KW"/>
</dbReference>
<reference evidence="9" key="2">
    <citation type="submission" date="2017-04" db="EMBL/GenBank/DDBJ databases">
        <title>Function of individual gut microbiota members based on whole genome sequencing of pure cultures obtained from chicken caecum.</title>
        <authorList>
            <person name="Medvecky M."/>
            <person name="Cejkova D."/>
            <person name="Polansky O."/>
            <person name="Karasova D."/>
            <person name="Kubasova T."/>
            <person name="Cizek A."/>
            <person name="Rychlik I."/>
        </authorList>
    </citation>
    <scope>NUCLEOTIDE SEQUENCE [LARGE SCALE GENOMIC DNA]</scope>
    <source>
        <strain evidence="9">An175</strain>
    </source>
</reference>
<proteinExistence type="predicted"/>
<dbReference type="InterPro" id="IPR008920">
    <property type="entry name" value="TF_FadR/GntR_C"/>
</dbReference>
<sequence>MIERVSAVQQSEAYLLEYIAQESTQVGCKLPTEQQLCKTLGVGRGTVREAVRLLQAKGYVEIRPGRGAFVAQKEEPKKEEISGWFQVNEANIKDINDVRFAIEPFAVMRAVENCTPRDLMQLHAIQARSIVAAEQKDAPILALCDEQFHTYIFECAKNPLLLDINKRVVAQLAVFRSKTFTIPDNVQNFIPAHAAVLEAFEKRDPELGKFMMERHLKTVAADLEASKNISKSLDACGQHARMGT</sequence>
<evidence type="ECO:0000256" key="3">
    <source>
        <dbReference type="ARBA" id="ARBA00023163"/>
    </source>
</evidence>
<evidence type="ECO:0000256" key="1">
    <source>
        <dbReference type="ARBA" id="ARBA00023015"/>
    </source>
</evidence>
<dbReference type="OrthoDB" id="163333at2"/>
<reference evidence="7 10" key="4">
    <citation type="submission" date="2018-08" db="EMBL/GenBank/DDBJ databases">
        <title>A genome reference for cultivated species of the human gut microbiota.</title>
        <authorList>
            <person name="Zou Y."/>
            <person name="Xue W."/>
            <person name="Luo G."/>
        </authorList>
    </citation>
    <scope>NUCLEOTIDE SEQUENCE [LARGE SCALE GENOMIC DNA]</scope>
    <source>
        <strain evidence="7 10">TF05-12AC</strain>
    </source>
</reference>
<accession>A0A174U402</accession>
<dbReference type="EMBL" id="CZBE01000029">
    <property type="protein sequence ID" value="CUQ14370.1"/>
    <property type="molecule type" value="Genomic_DNA"/>
</dbReference>
<dbReference type="PANTHER" id="PTHR43537">
    <property type="entry name" value="TRANSCRIPTIONAL REGULATOR, GNTR FAMILY"/>
    <property type="match status" value="1"/>
</dbReference>
<dbReference type="Proteomes" id="UP000260828">
    <property type="component" value="Unassembled WGS sequence"/>
</dbReference>
<reference evidence="6" key="3">
    <citation type="journal article" date="2018" name="BMC Genomics">
        <title>Whole genome sequencing and function prediction of 133 gut anaerobes isolated from chicken caecum in pure cultures.</title>
        <authorList>
            <person name="Medvecky M."/>
            <person name="Cejkova D."/>
            <person name="Polansky O."/>
            <person name="Karasova D."/>
            <person name="Kubasova T."/>
            <person name="Cizek A."/>
            <person name="Rychlik I."/>
        </authorList>
    </citation>
    <scope>NUCLEOTIDE SEQUENCE</scope>
    <source>
        <strain evidence="6">An175</strain>
    </source>
</reference>
<dbReference type="Gene3D" id="1.10.10.10">
    <property type="entry name" value="Winged helix-like DNA-binding domain superfamily/Winged helix DNA-binding domain"/>
    <property type="match status" value="1"/>
</dbReference>
<dbReference type="SUPFAM" id="SSF48008">
    <property type="entry name" value="GntR ligand-binding domain-like"/>
    <property type="match status" value="1"/>
</dbReference>
<dbReference type="Proteomes" id="UP000196386">
    <property type="component" value="Unassembled WGS sequence"/>
</dbReference>
<gene>
    <name evidence="5" type="primary">ydfH_2</name>
    <name evidence="6" type="ORF">B5F11_02035</name>
    <name evidence="7" type="ORF">DXC40_01245</name>
    <name evidence="5" type="ORF">ERS852551_03298</name>
</gene>
<dbReference type="SUPFAM" id="SSF46785">
    <property type="entry name" value="Winged helix' DNA-binding domain"/>
    <property type="match status" value="1"/>
</dbReference>
<dbReference type="AlphaFoldDB" id="A0A174U402"/>
<dbReference type="PROSITE" id="PS50949">
    <property type="entry name" value="HTH_GNTR"/>
    <property type="match status" value="1"/>
</dbReference>
<evidence type="ECO:0000313" key="7">
    <source>
        <dbReference type="EMBL" id="RGE69720.1"/>
    </source>
</evidence>
<keyword evidence="3" id="KW-0804">Transcription</keyword>
<dbReference type="InterPro" id="IPR036388">
    <property type="entry name" value="WH-like_DNA-bd_sf"/>
</dbReference>
<evidence type="ECO:0000313" key="10">
    <source>
        <dbReference type="Proteomes" id="UP000260828"/>
    </source>
</evidence>
<evidence type="ECO:0000256" key="2">
    <source>
        <dbReference type="ARBA" id="ARBA00023125"/>
    </source>
</evidence>
<dbReference type="Pfam" id="PF07729">
    <property type="entry name" value="FCD"/>
    <property type="match status" value="1"/>
</dbReference>
<keyword evidence="2" id="KW-0238">DNA-binding</keyword>
<dbReference type="Proteomes" id="UP000095765">
    <property type="component" value="Unassembled WGS sequence"/>
</dbReference>
<protein>
    <submittedName>
        <fullName evidence="7">FadR family transcriptional regulator</fullName>
    </submittedName>
    <submittedName>
        <fullName evidence="6">GntR family transcriptional regulator</fullName>
    </submittedName>
    <submittedName>
        <fullName evidence="5">Uncharacterized HTH-type transcriptional regulator ydfH</fullName>
    </submittedName>
</protein>
<evidence type="ECO:0000259" key="4">
    <source>
        <dbReference type="PROSITE" id="PS50949"/>
    </source>
</evidence>
<evidence type="ECO:0000313" key="6">
    <source>
        <dbReference type="EMBL" id="OUP70875.1"/>
    </source>
</evidence>
<evidence type="ECO:0000313" key="8">
    <source>
        <dbReference type="Proteomes" id="UP000095765"/>
    </source>
</evidence>
<feature type="domain" description="HTH gntR-type" evidence="4">
    <location>
        <begin position="5"/>
        <end position="73"/>
    </location>
</feature>
<dbReference type="Pfam" id="PF00392">
    <property type="entry name" value="GntR"/>
    <property type="match status" value="1"/>
</dbReference>
<dbReference type="CDD" id="cd07377">
    <property type="entry name" value="WHTH_GntR"/>
    <property type="match status" value="1"/>
</dbReference>
<dbReference type="InterPro" id="IPR036390">
    <property type="entry name" value="WH_DNA-bd_sf"/>
</dbReference>
<evidence type="ECO:0000313" key="5">
    <source>
        <dbReference type="EMBL" id="CUQ14370.1"/>
    </source>
</evidence>
<dbReference type="EMBL" id="NFKP01000002">
    <property type="protein sequence ID" value="OUP70875.1"/>
    <property type="molecule type" value="Genomic_DNA"/>
</dbReference>
<dbReference type="GeneID" id="72465521"/>
<dbReference type="SMART" id="SM00345">
    <property type="entry name" value="HTH_GNTR"/>
    <property type="match status" value="1"/>
</dbReference>
<dbReference type="Gene3D" id="1.20.120.530">
    <property type="entry name" value="GntR ligand-binding domain-like"/>
    <property type="match status" value="1"/>
</dbReference>
<name>A0A174U402_9FIRM</name>
<dbReference type="PANTHER" id="PTHR43537:SF45">
    <property type="entry name" value="GNTR FAMILY REGULATORY PROTEIN"/>
    <property type="match status" value="1"/>
</dbReference>
<evidence type="ECO:0000313" key="9">
    <source>
        <dbReference type="Proteomes" id="UP000196386"/>
    </source>
</evidence>
<dbReference type="InterPro" id="IPR011711">
    <property type="entry name" value="GntR_C"/>
</dbReference>
<dbReference type="GO" id="GO:0003700">
    <property type="term" value="F:DNA-binding transcription factor activity"/>
    <property type="evidence" value="ECO:0007669"/>
    <property type="project" value="InterPro"/>
</dbReference>
<dbReference type="RefSeq" id="WP_006875210.1">
    <property type="nucleotide sequence ID" value="NZ_CABIWA010000023.1"/>
</dbReference>
<keyword evidence="1" id="KW-0805">Transcription regulation</keyword>
<reference evidence="5 8" key="1">
    <citation type="submission" date="2015-09" db="EMBL/GenBank/DDBJ databases">
        <authorList>
            <consortium name="Pathogen Informatics"/>
        </authorList>
    </citation>
    <scope>NUCLEOTIDE SEQUENCE [LARGE SCALE GENOMIC DNA]</scope>
    <source>
        <strain evidence="5 8">2789STDY5834939</strain>
    </source>
</reference>
<dbReference type="InterPro" id="IPR000524">
    <property type="entry name" value="Tscrpt_reg_HTH_GntR"/>
</dbReference>
<dbReference type="PRINTS" id="PR00035">
    <property type="entry name" value="HTHGNTR"/>
</dbReference>